<accession>E3BP77</accession>
<protein>
    <submittedName>
        <fullName evidence="1">Uncharacterized protein</fullName>
    </submittedName>
</protein>
<dbReference type="RefSeq" id="WP_009602975.1">
    <property type="nucleotide sequence ID" value="NZ_AEIU01000099.1"/>
</dbReference>
<dbReference type="STRING" id="796620.VIBC2010_19570"/>
<reference evidence="1 2" key="1">
    <citation type="journal article" date="2012" name="Int. J. Syst. Evol. Microbiol.">
        <title>Vibrio caribbeanicus sp. nov., isolated from the marine sponge Scleritoderma cyanea.</title>
        <authorList>
            <person name="Hoffmann M."/>
            <person name="Monday S.R."/>
            <person name="Allard M.W."/>
            <person name="Strain E.A."/>
            <person name="Whittaker P."/>
            <person name="Naum M."/>
            <person name="McCarthy P.J."/>
            <person name="Lopez J.V."/>
            <person name="Fischer M."/>
            <person name="Brown E.W."/>
        </authorList>
    </citation>
    <scope>NUCLEOTIDE SEQUENCE [LARGE SCALE GENOMIC DNA]</scope>
    <source>
        <strain evidence="1 2">ATCC BAA-2122</strain>
    </source>
</reference>
<dbReference type="eggNOG" id="ENOG5031PCJ">
    <property type="taxonomic scope" value="Bacteria"/>
</dbReference>
<dbReference type="EMBL" id="AEIU01000099">
    <property type="protein sequence ID" value="EFP95209.1"/>
    <property type="molecule type" value="Genomic_DNA"/>
</dbReference>
<proteinExistence type="predicted"/>
<organism evidence="1 2">
    <name type="scientific">Vibrio caribbeanicus ATCC BAA-2122</name>
    <dbReference type="NCBI Taxonomy" id="796620"/>
    <lineage>
        <taxon>Bacteria</taxon>
        <taxon>Pseudomonadati</taxon>
        <taxon>Pseudomonadota</taxon>
        <taxon>Gammaproteobacteria</taxon>
        <taxon>Vibrionales</taxon>
        <taxon>Vibrionaceae</taxon>
        <taxon>Vibrio</taxon>
    </lineage>
</organism>
<keyword evidence="2" id="KW-1185">Reference proteome</keyword>
<dbReference type="Proteomes" id="UP000002943">
    <property type="component" value="Unassembled WGS sequence"/>
</dbReference>
<name>E3BP77_9VIBR</name>
<gene>
    <name evidence="1" type="ORF">VIBC2010_19570</name>
</gene>
<evidence type="ECO:0000313" key="2">
    <source>
        <dbReference type="Proteomes" id="UP000002943"/>
    </source>
</evidence>
<dbReference type="OrthoDB" id="6399636at2"/>
<dbReference type="AlphaFoldDB" id="E3BP77"/>
<sequence length="214" mass="23797">MKKWLFILCFLFGCSEPAPEFGDEREEFEIGETHISIPKKYFLSGLRDSIATDEKELDKETSFALIQVPLADLGIDVALEGGLLDKIIARLYQVHGRVSPAAVDAWHGVGLYKNGIIEFDSKVGLYRVYGAASYPGAWQYFKSSPVTGGDFVSNWVSSCLTRRGSDGKDLAKIRCKVIYRYETVESSISISGENMAIREAIFSGYTKMLQGHKS</sequence>
<evidence type="ECO:0000313" key="1">
    <source>
        <dbReference type="EMBL" id="EFP95209.1"/>
    </source>
</evidence>
<comment type="caution">
    <text evidence="1">The sequence shown here is derived from an EMBL/GenBank/DDBJ whole genome shotgun (WGS) entry which is preliminary data.</text>
</comment>